<evidence type="ECO:0000313" key="4">
    <source>
        <dbReference type="Proteomes" id="UP000075243"/>
    </source>
</evidence>
<accession>A0A151QPN8</accession>
<keyword evidence="2" id="KW-0802">TPR repeat</keyword>
<dbReference type="Pfam" id="PF12569">
    <property type="entry name" value="NatA_aux_su"/>
    <property type="match status" value="1"/>
</dbReference>
<reference evidence="3" key="1">
    <citation type="journal article" date="2012" name="Nat. Biotechnol.">
        <title>Draft genome sequence of pigeonpea (Cajanus cajan), an orphan legume crop of resource-poor farmers.</title>
        <authorList>
            <person name="Varshney R.K."/>
            <person name="Chen W."/>
            <person name="Li Y."/>
            <person name="Bharti A.K."/>
            <person name="Saxena R.K."/>
            <person name="Schlueter J.A."/>
            <person name="Donoghue M.T."/>
            <person name="Azam S."/>
            <person name="Fan G."/>
            <person name="Whaley A.M."/>
            <person name="Farmer A.D."/>
            <person name="Sheridan J."/>
            <person name="Iwata A."/>
            <person name="Tuteja R."/>
            <person name="Penmetsa R.V."/>
            <person name="Wu W."/>
            <person name="Upadhyaya H.D."/>
            <person name="Yang S.P."/>
            <person name="Shah T."/>
            <person name="Saxena K.B."/>
            <person name="Michael T."/>
            <person name="McCombie W.R."/>
            <person name="Yang B."/>
            <person name="Zhang G."/>
            <person name="Yang H."/>
            <person name="Wang J."/>
            <person name="Spillane C."/>
            <person name="Cook D.R."/>
            <person name="May G.D."/>
            <person name="Xu X."/>
            <person name="Jackson S.A."/>
        </authorList>
    </citation>
    <scope>NUCLEOTIDE SEQUENCE [LARGE SCALE GENOMIC DNA]</scope>
</reference>
<organism evidence="3 4">
    <name type="scientific">Cajanus cajan</name>
    <name type="common">Pigeon pea</name>
    <name type="synonym">Cajanus indicus</name>
    <dbReference type="NCBI Taxonomy" id="3821"/>
    <lineage>
        <taxon>Eukaryota</taxon>
        <taxon>Viridiplantae</taxon>
        <taxon>Streptophyta</taxon>
        <taxon>Embryophyta</taxon>
        <taxon>Tracheophyta</taxon>
        <taxon>Spermatophyta</taxon>
        <taxon>Magnoliopsida</taxon>
        <taxon>eudicotyledons</taxon>
        <taxon>Gunneridae</taxon>
        <taxon>Pentapetalae</taxon>
        <taxon>rosids</taxon>
        <taxon>fabids</taxon>
        <taxon>Fabales</taxon>
        <taxon>Fabaceae</taxon>
        <taxon>Papilionoideae</taxon>
        <taxon>50 kb inversion clade</taxon>
        <taxon>NPAAA clade</taxon>
        <taxon>indigoferoid/millettioid clade</taxon>
        <taxon>Phaseoleae</taxon>
        <taxon>Cajanus</taxon>
    </lineage>
</organism>
<sequence>MLLYKISLLEECGFFEKALEELQKKELKIVDKLAYKEQEVSLLVKLDCLEEGEKLYRALLSMNPDNYRYYEGLQKCVGLYSENGHFSPDEIDRLDALYKTLGQQYKWSSAVKNGKCWLTVKWVSHLYSLIFLHIQSTWEDILEQIILELESSIKTTGQYPGRYISFPIPSLVMEAILYILYGN</sequence>
<name>A0A151QPN8_CAJCA</name>
<dbReference type="EMBL" id="KQ485365">
    <property type="protein sequence ID" value="KYP32271.1"/>
    <property type="molecule type" value="Genomic_DNA"/>
</dbReference>
<evidence type="ECO:0000256" key="1">
    <source>
        <dbReference type="ARBA" id="ARBA00022737"/>
    </source>
</evidence>
<keyword evidence="4" id="KW-1185">Reference proteome</keyword>
<dbReference type="Gene3D" id="1.25.40.1040">
    <property type="match status" value="1"/>
</dbReference>
<evidence type="ECO:0000256" key="2">
    <source>
        <dbReference type="ARBA" id="ARBA00022803"/>
    </source>
</evidence>
<keyword evidence="1" id="KW-0677">Repeat</keyword>
<dbReference type="PANTHER" id="PTHR22767">
    <property type="entry name" value="N-TERMINAL ACETYLTRANSFERASE-RELATED"/>
    <property type="match status" value="1"/>
</dbReference>
<keyword evidence="3" id="KW-0675">Receptor</keyword>
<dbReference type="AlphaFoldDB" id="A0A151QPN8"/>
<gene>
    <name evidence="3" type="ORF">KK1_047087</name>
</gene>
<evidence type="ECO:0000313" key="3">
    <source>
        <dbReference type="EMBL" id="KYP32271.1"/>
    </source>
</evidence>
<protein>
    <submittedName>
        <fullName evidence="3">NMDA receptor-regulated protein 1</fullName>
    </submittedName>
</protein>
<dbReference type="GO" id="GO:0005737">
    <property type="term" value="C:cytoplasm"/>
    <property type="evidence" value="ECO:0007669"/>
    <property type="project" value="TreeGrafter"/>
</dbReference>
<proteinExistence type="predicted"/>
<dbReference type="PANTHER" id="PTHR22767:SF2">
    <property type="entry name" value="N(ALPHA)-ACETYLTRANSFERASE 15_16, ISOFORM A"/>
    <property type="match status" value="1"/>
</dbReference>
<dbReference type="Proteomes" id="UP000075243">
    <property type="component" value="Unassembled WGS sequence"/>
</dbReference>
<dbReference type="InterPro" id="IPR021183">
    <property type="entry name" value="NatA_aux_su"/>
</dbReference>
<dbReference type="STRING" id="3821.A0A151QPN8"/>
<dbReference type="Gramene" id="C.cajan_43781.t">
    <property type="protein sequence ID" value="C.cajan_43781.t"/>
    <property type="gene ID" value="C.cajan_43781"/>
</dbReference>